<proteinExistence type="predicted"/>
<accession>A0A2T0WHU7</accession>
<evidence type="ECO:0000313" key="1">
    <source>
        <dbReference type="EMBL" id="PRY86232.1"/>
    </source>
</evidence>
<dbReference type="RefSeq" id="WP_146131433.1">
    <property type="nucleotide sequence ID" value="NZ_PVTR01000009.1"/>
</dbReference>
<dbReference type="Proteomes" id="UP000238157">
    <property type="component" value="Unassembled WGS sequence"/>
</dbReference>
<keyword evidence="2" id="KW-1185">Reference proteome</keyword>
<sequence>MKKLFLFLFIPLIFGACTDMEEPNRVLETELLVLKVSSNTLVGTETGIVMTHTEDGIPISFSSFRNGSTLSLEVEKNRKYHLTVLKSKFVGGRKIIGLETYSNVNDRQIEVGNTKREDHLLGDGSFVMYVSHHLTLSSCMVSTDHGIVSRNGTANSNSIYTQAAYFASSVEHLLTAKTMSGEIGYTFFNRPEKFSVSTYEFSKLNRFDKEVSIPSKNYQRFNYKIVNLKKDAGDWQNQFVLNFDQIGNNPYPMPEYIKLGYLNQFEVYETSVWAEKNALESIGFHKIGESPQSIQMPEGYNIGIESNPITAFRFSTNFSHNRWRASYSQFFNYGIEIKWEVNGEGNELSIKSFHDDLINELPEFKNLSDFILMDITAIKGDNSYGDVLKEKFQHSDPFKKFEYTWIKKVATN</sequence>
<reference evidence="1 2" key="1">
    <citation type="submission" date="2018-03" db="EMBL/GenBank/DDBJ databases">
        <title>Genomic Encyclopedia of Archaeal and Bacterial Type Strains, Phase II (KMG-II): from individual species to whole genera.</title>
        <authorList>
            <person name="Goeker M."/>
        </authorList>
    </citation>
    <scope>NUCLEOTIDE SEQUENCE [LARGE SCALE GENOMIC DNA]</scope>
    <source>
        <strain evidence="1 2">DSM 27929</strain>
    </source>
</reference>
<dbReference type="AlphaFoldDB" id="A0A2T0WHU7"/>
<organism evidence="1 2">
    <name type="scientific">Mongoliibacter ruber</name>
    <dbReference type="NCBI Taxonomy" id="1750599"/>
    <lineage>
        <taxon>Bacteria</taxon>
        <taxon>Pseudomonadati</taxon>
        <taxon>Bacteroidota</taxon>
        <taxon>Cytophagia</taxon>
        <taxon>Cytophagales</taxon>
        <taxon>Cyclobacteriaceae</taxon>
        <taxon>Mongoliibacter</taxon>
    </lineage>
</organism>
<gene>
    <name evidence="1" type="ORF">CLW00_10978</name>
</gene>
<dbReference type="PROSITE" id="PS51257">
    <property type="entry name" value="PROKAR_LIPOPROTEIN"/>
    <property type="match status" value="1"/>
</dbReference>
<name>A0A2T0WHU7_9BACT</name>
<protein>
    <submittedName>
        <fullName evidence="1">Uncharacterized protein</fullName>
    </submittedName>
</protein>
<dbReference type="EMBL" id="PVTR01000009">
    <property type="protein sequence ID" value="PRY86232.1"/>
    <property type="molecule type" value="Genomic_DNA"/>
</dbReference>
<comment type="caution">
    <text evidence="1">The sequence shown here is derived from an EMBL/GenBank/DDBJ whole genome shotgun (WGS) entry which is preliminary data.</text>
</comment>
<evidence type="ECO:0000313" key="2">
    <source>
        <dbReference type="Proteomes" id="UP000238157"/>
    </source>
</evidence>